<dbReference type="SUPFAM" id="SSF56219">
    <property type="entry name" value="DNase I-like"/>
    <property type="match status" value="1"/>
</dbReference>
<keyword evidence="4" id="KW-1185">Reference proteome</keyword>
<protein>
    <recommendedName>
        <fullName evidence="2">Inositol polyphosphate-related phosphatase domain-containing protein</fullName>
    </recommendedName>
</protein>
<gene>
    <name evidence="3" type="ORF">PTSG_02873</name>
</gene>
<reference evidence="3" key="1">
    <citation type="submission" date="2009-08" db="EMBL/GenBank/DDBJ databases">
        <title>Annotation of Salpingoeca rosetta.</title>
        <authorList>
            <consortium name="The Broad Institute Genome Sequencing Platform"/>
            <person name="Russ C."/>
            <person name="Cuomo C."/>
            <person name="Burger G."/>
            <person name="Gray M.W."/>
            <person name="Holland P.W.H."/>
            <person name="King N."/>
            <person name="Lang F.B.F."/>
            <person name="Roger A.J."/>
            <person name="Ruiz-Trillo I."/>
            <person name="Young S.K."/>
            <person name="Zeng Q."/>
            <person name="Gargeya S."/>
            <person name="Alvarado L."/>
            <person name="Berlin A."/>
            <person name="Chapman S.B."/>
            <person name="Chen Z."/>
            <person name="Freedman E."/>
            <person name="Gellesch M."/>
            <person name="Goldberg J."/>
            <person name="Griggs A."/>
            <person name="Gujja S."/>
            <person name="Heilman E."/>
            <person name="Heiman D."/>
            <person name="Howarth C."/>
            <person name="Mehta T."/>
            <person name="Neiman D."/>
            <person name="Pearson M."/>
            <person name="Roberts A."/>
            <person name="Saif S."/>
            <person name="Shea T."/>
            <person name="Shenoy N."/>
            <person name="Sisk P."/>
            <person name="Stolte C."/>
            <person name="Sykes S."/>
            <person name="White J."/>
            <person name="Yandava C."/>
            <person name="Haas B."/>
            <person name="Nusbaum C."/>
            <person name="Birren B."/>
        </authorList>
    </citation>
    <scope>NUCLEOTIDE SEQUENCE [LARGE SCALE GENOMIC DNA]</scope>
    <source>
        <strain evidence="3">ATCC 50818</strain>
    </source>
</reference>
<accession>F2U3K6</accession>
<dbReference type="eggNOG" id="KOG0565">
    <property type="taxonomic scope" value="Eukaryota"/>
</dbReference>
<sequence length="675" mass="76064">MMMGSGDEEEEVGAELRAVLNDGEEVVCFLLAAGAQDSEGSDASEQQAFPTQGAARREFMALIKHRRRHHEYPVLVGTLGNEQDPMAKVTLAFPVLESTAVKVCLDEHRTDANNMALATGISIDGDVVDKGRVTSMRYEFSCDPSGASTDAIHSFILATHEAMDIASQHRFRSISVSHTWVVHRKSWAPSSRDDRGRAGDDDDDHDGDRIDFGDDDDDDGDDDDTGRMRWNSRTEQHMLSFVQHRNITDKALLQMWKEEWIRSELARRQDEYTDYEPLNICVGTFNVNGRKPDTSLAPWLLSGDHDSVDLFILGFQEVDLSKEAYVFESKREEEWVTVINSILSPLGYVKLRSKQLVGMLLLAFTRRELLPHVGQVSTCAMGTGVMNMLGNKGGVGFSIPFRDSHLCFLNTHLAAHDDNVARRNQNHHDLCKGISFRTGARTRTIFDHDYLFWLGDLNYRIDLFDATIKAAVQKMNLEELLEHDQLRTQQRIGAAFTHFVEPAIAFAPTYKYDIGTSTFDTSEKQRSPAYCDRILFYQPPDGTPLSSQVSVLEYTSAHAITISDHKPVRGRFRLNLRVINEERRRATRALVVRELDVIENSALPDVTLDSQELHFPHVHVGEKYTQQLTIANVGKVVAHFQFAAKDGETEPHPRWMHVDCGAGFVMPGHKVPLCH</sequence>
<dbReference type="Pfam" id="PF22669">
    <property type="entry name" value="Exo_endo_phos2"/>
    <property type="match status" value="1"/>
</dbReference>
<dbReference type="PANTHER" id="PTHR11200">
    <property type="entry name" value="INOSITOL 5-PHOSPHATASE"/>
    <property type="match status" value="1"/>
</dbReference>
<feature type="compositionally biased region" description="Acidic residues" evidence="1">
    <location>
        <begin position="213"/>
        <end position="224"/>
    </location>
</feature>
<dbReference type="InParanoid" id="F2U3K6"/>
<dbReference type="InterPro" id="IPR000300">
    <property type="entry name" value="IPPc"/>
</dbReference>
<dbReference type="Pfam" id="PF21310">
    <property type="entry name" value="OCRL-like_ASH"/>
    <property type="match status" value="1"/>
</dbReference>
<dbReference type="KEGG" id="sre:PTSG_02873"/>
<feature type="domain" description="Inositol polyphosphate-related phosphatase" evidence="2">
    <location>
        <begin position="276"/>
        <end position="580"/>
    </location>
</feature>
<dbReference type="Gene3D" id="3.60.10.10">
    <property type="entry name" value="Endonuclease/exonuclease/phosphatase"/>
    <property type="match status" value="1"/>
</dbReference>
<dbReference type="RefSeq" id="XP_004996383.1">
    <property type="nucleotide sequence ID" value="XM_004996326.1"/>
</dbReference>
<feature type="region of interest" description="Disordered" evidence="1">
    <location>
        <begin position="189"/>
        <end position="228"/>
    </location>
</feature>
<dbReference type="OrthoDB" id="7862313at2759"/>
<proteinExistence type="predicted"/>
<dbReference type="GO" id="GO:0004439">
    <property type="term" value="F:phosphatidylinositol-4,5-bisphosphate 5-phosphatase activity"/>
    <property type="evidence" value="ECO:0007669"/>
    <property type="project" value="TreeGrafter"/>
</dbReference>
<dbReference type="GO" id="GO:0046856">
    <property type="term" value="P:phosphatidylinositol dephosphorylation"/>
    <property type="evidence" value="ECO:0007669"/>
    <property type="project" value="InterPro"/>
</dbReference>
<dbReference type="STRING" id="946362.F2U3K6"/>
<dbReference type="GeneID" id="16076969"/>
<dbReference type="PANTHER" id="PTHR11200:SF300">
    <property type="entry name" value="TYPE II INOSITOL 1,4,5-TRISPHOSPHATE 5-PHOSPHATASE"/>
    <property type="match status" value="1"/>
</dbReference>
<dbReference type="Proteomes" id="UP000007799">
    <property type="component" value="Unassembled WGS sequence"/>
</dbReference>
<dbReference type="InterPro" id="IPR036691">
    <property type="entry name" value="Endo/exonu/phosph_ase_sf"/>
</dbReference>
<name>F2U3K6_SALR5</name>
<organism evidence="4">
    <name type="scientific">Salpingoeca rosetta (strain ATCC 50818 / BSB-021)</name>
    <dbReference type="NCBI Taxonomy" id="946362"/>
    <lineage>
        <taxon>Eukaryota</taxon>
        <taxon>Choanoflagellata</taxon>
        <taxon>Craspedida</taxon>
        <taxon>Salpingoecidae</taxon>
        <taxon>Salpingoeca</taxon>
    </lineage>
</organism>
<dbReference type="EMBL" id="GL832960">
    <property type="protein sequence ID" value="EGD82200.1"/>
    <property type="molecule type" value="Genomic_DNA"/>
</dbReference>
<evidence type="ECO:0000259" key="2">
    <source>
        <dbReference type="SMART" id="SM00128"/>
    </source>
</evidence>
<dbReference type="AlphaFoldDB" id="F2U3K6"/>
<dbReference type="OMA" id="HRPHITH"/>
<dbReference type="SMART" id="SM00128">
    <property type="entry name" value="IPPc"/>
    <property type="match status" value="1"/>
</dbReference>
<dbReference type="InterPro" id="IPR046985">
    <property type="entry name" value="IP5"/>
</dbReference>
<evidence type="ECO:0000313" key="3">
    <source>
        <dbReference type="EMBL" id="EGD82200.1"/>
    </source>
</evidence>
<dbReference type="Gene3D" id="2.60.40.10">
    <property type="entry name" value="Immunoglobulins"/>
    <property type="match status" value="1"/>
</dbReference>
<dbReference type="InterPro" id="IPR048869">
    <property type="entry name" value="OCRL-1_2_ASH"/>
</dbReference>
<evidence type="ECO:0000313" key="4">
    <source>
        <dbReference type="Proteomes" id="UP000007799"/>
    </source>
</evidence>
<dbReference type="InterPro" id="IPR013783">
    <property type="entry name" value="Ig-like_fold"/>
</dbReference>
<evidence type="ECO:0000256" key="1">
    <source>
        <dbReference type="SAM" id="MobiDB-lite"/>
    </source>
</evidence>